<gene>
    <name evidence="1" type="ORF">BU24DRAFT_247085</name>
</gene>
<dbReference type="AlphaFoldDB" id="A0A6A5XLQ4"/>
<protein>
    <submittedName>
        <fullName evidence="1">Uncharacterized protein</fullName>
    </submittedName>
</protein>
<evidence type="ECO:0000313" key="2">
    <source>
        <dbReference type="Proteomes" id="UP000799778"/>
    </source>
</evidence>
<sequence>MCGHITEMDVRDILSLRDQAVVRPPFLVSSSSNNYYVRSMYTHDCYGTRSWRSRTAEYSLCSPSLVFCTALSLLISLCVLSNHAHTRYLGISFLVTNQNDPSVLQLHRSRESSSPHSERFHLPSLQAVSPALKLGLGDSRESINFITKAKWVYAGLPIASSFALLPEPHGDRSVSQTLPVLPTIHYDSSLHRVLYCIIAPGRLKNSVEAVYYEGVPPTQ</sequence>
<dbReference type="Proteomes" id="UP000799778">
    <property type="component" value="Unassembled WGS sequence"/>
</dbReference>
<dbReference type="RefSeq" id="XP_033382128.1">
    <property type="nucleotide sequence ID" value="XM_033522330.1"/>
</dbReference>
<keyword evidence="2" id="KW-1185">Reference proteome</keyword>
<dbReference type="GeneID" id="54279727"/>
<dbReference type="EMBL" id="ML978071">
    <property type="protein sequence ID" value="KAF2013789.1"/>
    <property type="molecule type" value="Genomic_DNA"/>
</dbReference>
<proteinExistence type="predicted"/>
<reference evidence="1" key="1">
    <citation type="journal article" date="2020" name="Stud. Mycol.">
        <title>101 Dothideomycetes genomes: a test case for predicting lifestyles and emergence of pathogens.</title>
        <authorList>
            <person name="Haridas S."/>
            <person name="Albert R."/>
            <person name="Binder M."/>
            <person name="Bloem J."/>
            <person name="Labutti K."/>
            <person name="Salamov A."/>
            <person name="Andreopoulos B."/>
            <person name="Baker S."/>
            <person name="Barry K."/>
            <person name="Bills G."/>
            <person name="Bluhm B."/>
            <person name="Cannon C."/>
            <person name="Castanera R."/>
            <person name="Culley D."/>
            <person name="Daum C."/>
            <person name="Ezra D."/>
            <person name="Gonzalez J."/>
            <person name="Henrissat B."/>
            <person name="Kuo A."/>
            <person name="Liang C."/>
            <person name="Lipzen A."/>
            <person name="Lutzoni F."/>
            <person name="Magnuson J."/>
            <person name="Mondo S."/>
            <person name="Nolan M."/>
            <person name="Ohm R."/>
            <person name="Pangilinan J."/>
            <person name="Park H.-J."/>
            <person name="Ramirez L."/>
            <person name="Alfaro M."/>
            <person name="Sun H."/>
            <person name="Tritt A."/>
            <person name="Yoshinaga Y."/>
            <person name="Zwiers L.-H."/>
            <person name="Turgeon B."/>
            <person name="Goodwin S."/>
            <person name="Spatafora J."/>
            <person name="Crous P."/>
            <person name="Grigoriev I."/>
        </authorList>
    </citation>
    <scope>NUCLEOTIDE SEQUENCE</scope>
    <source>
        <strain evidence="1">CBS 175.79</strain>
    </source>
</reference>
<organism evidence="1 2">
    <name type="scientific">Aaosphaeria arxii CBS 175.79</name>
    <dbReference type="NCBI Taxonomy" id="1450172"/>
    <lineage>
        <taxon>Eukaryota</taxon>
        <taxon>Fungi</taxon>
        <taxon>Dikarya</taxon>
        <taxon>Ascomycota</taxon>
        <taxon>Pezizomycotina</taxon>
        <taxon>Dothideomycetes</taxon>
        <taxon>Pleosporomycetidae</taxon>
        <taxon>Pleosporales</taxon>
        <taxon>Pleosporales incertae sedis</taxon>
        <taxon>Aaosphaeria</taxon>
    </lineage>
</organism>
<evidence type="ECO:0000313" key="1">
    <source>
        <dbReference type="EMBL" id="KAF2013789.1"/>
    </source>
</evidence>
<name>A0A6A5XLQ4_9PLEO</name>
<accession>A0A6A5XLQ4</accession>